<dbReference type="EMBL" id="JACJIA010000001">
    <property type="protein sequence ID" value="MBA8949819.1"/>
    <property type="molecule type" value="Genomic_DNA"/>
</dbReference>
<organism evidence="2 3">
    <name type="scientific">Actinomadura namibiensis</name>
    <dbReference type="NCBI Taxonomy" id="182080"/>
    <lineage>
        <taxon>Bacteria</taxon>
        <taxon>Bacillati</taxon>
        <taxon>Actinomycetota</taxon>
        <taxon>Actinomycetes</taxon>
        <taxon>Streptosporangiales</taxon>
        <taxon>Thermomonosporaceae</taxon>
        <taxon>Actinomadura</taxon>
    </lineage>
</organism>
<proteinExistence type="predicted"/>
<name>A0A7W3LKJ2_ACTNM</name>
<dbReference type="Pfam" id="PF04228">
    <property type="entry name" value="Zn_peptidase"/>
    <property type="match status" value="1"/>
</dbReference>
<dbReference type="PROSITE" id="PS51257">
    <property type="entry name" value="PROKAR_LIPOPROTEIN"/>
    <property type="match status" value="1"/>
</dbReference>
<accession>A0A7W3LKJ2</accession>
<feature type="chain" id="PRO_5039109746" description="Metalloprotease" evidence="1">
    <location>
        <begin position="22"/>
        <end position="237"/>
    </location>
</feature>
<keyword evidence="3" id="KW-1185">Reference proteome</keyword>
<evidence type="ECO:0000313" key="2">
    <source>
        <dbReference type="EMBL" id="MBA8949819.1"/>
    </source>
</evidence>
<evidence type="ECO:0000313" key="3">
    <source>
        <dbReference type="Proteomes" id="UP000572680"/>
    </source>
</evidence>
<evidence type="ECO:0000256" key="1">
    <source>
        <dbReference type="SAM" id="SignalP"/>
    </source>
</evidence>
<protein>
    <recommendedName>
        <fullName evidence="4">Metalloprotease</fullName>
    </recommendedName>
</protein>
<comment type="caution">
    <text evidence="2">The sequence shown here is derived from an EMBL/GenBank/DDBJ whole genome shotgun (WGS) entry which is preliminary data.</text>
</comment>
<dbReference type="RefSeq" id="WP_182842182.1">
    <property type="nucleotide sequence ID" value="NZ_BAAALP010000025.1"/>
</dbReference>
<reference evidence="2 3" key="1">
    <citation type="submission" date="2020-08" db="EMBL/GenBank/DDBJ databases">
        <title>Genomic Encyclopedia of Type Strains, Phase IV (KMG-IV): sequencing the most valuable type-strain genomes for metagenomic binning, comparative biology and taxonomic classification.</title>
        <authorList>
            <person name="Goeker M."/>
        </authorList>
    </citation>
    <scope>NUCLEOTIDE SEQUENCE [LARGE SCALE GENOMIC DNA]</scope>
    <source>
        <strain evidence="2 3">DSM 44197</strain>
    </source>
</reference>
<dbReference type="InterPro" id="IPR007343">
    <property type="entry name" value="Uncharacterised_pept_Zn_put"/>
</dbReference>
<evidence type="ECO:0008006" key="4">
    <source>
        <dbReference type="Google" id="ProtNLM"/>
    </source>
</evidence>
<keyword evidence="1" id="KW-0732">Signal</keyword>
<dbReference type="SUPFAM" id="SSF55486">
    <property type="entry name" value="Metalloproteases ('zincins'), catalytic domain"/>
    <property type="match status" value="1"/>
</dbReference>
<gene>
    <name evidence="2" type="ORF">HNR61_001417</name>
</gene>
<dbReference type="AlphaFoldDB" id="A0A7W3LKJ2"/>
<dbReference type="Proteomes" id="UP000572680">
    <property type="component" value="Unassembled WGS sequence"/>
</dbReference>
<feature type="signal peptide" evidence="1">
    <location>
        <begin position="1"/>
        <end position="21"/>
    </location>
</feature>
<sequence length="237" mass="25772">MHLPRRLPAALALGLTLLATAACDLEIAPAGAAPRGSAAPRIMMEETLDDPEFREDLRTAEQVVNGFWARHWSELFTGAYRPPTVVGLYDGRDPATTPMCGDRPLERNNAAYCPAGDYVAWDITLMRNGYARGDAWVYLVIAHEWGHAIQDRLRRDLVSPAAELQADCLAGATLYGAAADGAVRFEAGDEEEVVRSFRVIGDDVPWTKPGDHGSAAERLRSFERGGDGGVNACFRTT</sequence>